<evidence type="ECO:0008006" key="4">
    <source>
        <dbReference type="Google" id="ProtNLM"/>
    </source>
</evidence>
<organism evidence="2 3">
    <name type="scientific">Photobacterium andalusiense</name>
    <dbReference type="NCBI Taxonomy" id="2204296"/>
    <lineage>
        <taxon>Bacteria</taxon>
        <taxon>Pseudomonadati</taxon>
        <taxon>Pseudomonadota</taxon>
        <taxon>Gammaproteobacteria</taxon>
        <taxon>Vibrionales</taxon>
        <taxon>Vibrionaceae</taxon>
        <taxon>Photobacterium</taxon>
    </lineage>
</organism>
<keyword evidence="3" id="KW-1185">Reference proteome</keyword>
<feature type="chain" id="PRO_5012780237" description="Lipoprotein" evidence="1">
    <location>
        <begin position="28"/>
        <end position="191"/>
    </location>
</feature>
<reference evidence="3" key="1">
    <citation type="submission" date="2017-06" db="EMBL/GenBank/DDBJ databases">
        <authorList>
            <person name="Rodrigo-Torres L."/>
            <person name="Arahal R.D."/>
            <person name="Lucena T."/>
        </authorList>
    </citation>
    <scope>NUCLEOTIDE SEQUENCE [LARGE SCALE GENOMIC DNA]</scope>
    <source>
        <strain evidence="3">CECT 9192</strain>
    </source>
</reference>
<keyword evidence="1" id="KW-0732">Signal</keyword>
<proteinExistence type="predicted"/>
<sequence>MIKKYIILASTLILTACAASQPSPPLALTPTAVFTAQPWANHKALNLSSTDKAPNSYIAAIDSGTENVQIIQPQQPVSTTLRQALAQQLTGQGFSITDNATSTMAITVEKALVTVKQGLVKYNMHSELQLQLTINTPDGQFIKRYAGRSSREDALKASESDIATSMNKLMDSVLNEIAHDNELNKYLMENV</sequence>
<dbReference type="Pfam" id="PF03923">
    <property type="entry name" value="Lipoprotein_16"/>
    <property type="match status" value="1"/>
</dbReference>
<evidence type="ECO:0000313" key="3">
    <source>
        <dbReference type="Proteomes" id="UP000195719"/>
    </source>
</evidence>
<name>A0A1Y6M4X8_9GAMM</name>
<evidence type="ECO:0000313" key="2">
    <source>
        <dbReference type="EMBL" id="SMY31635.1"/>
    </source>
</evidence>
<gene>
    <name evidence="2" type="ORF">PAND9192_00030</name>
</gene>
<dbReference type="InterPro" id="IPR005619">
    <property type="entry name" value="Uncharacterised_YajG"/>
</dbReference>
<dbReference type="AlphaFoldDB" id="A0A1Y6M4X8"/>
<feature type="signal peptide" evidence="1">
    <location>
        <begin position="1"/>
        <end position="27"/>
    </location>
</feature>
<dbReference type="EMBL" id="FYAJ01000001">
    <property type="protein sequence ID" value="SMY31635.1"/>
    <property type="molecule type" value="Genomic_DNA"/>
</dbReference>
<evidence type="ECO:0000256" key="1">
    <source>
        <dbReference type="SAM" id="SignalP"/>
    </source>
</evidence>
<protein>
    <recommendedName>
        <fullName evidence="4">Lipoprotein</fullName>
    </recommendedName>
</protein>
<dbReference type="Proteomes" id="UP000195719">
    <property type="component" value="Unassembled WGS sequence"/>
</dbReference>
<dbReference type="PROSITE" id="PS51257">
    <property type="entry name" value="PROKAR_LIPOPROTEIN"/>
    <property type="match status" value="1"/>
</dbReference>
<accession>A0A1Y6M4X8</accession>
<dbReference type="RefSeq" id="WP_087852064.1">
    <property type="nucleotide sequence ID" value="NZ_FYAJ01000001.1"/>
</dbReference>